<protein>
    <submittedName>
        <fullName evidence="2">IQ domain-containing protein C</fullName>
    </submittedName>
</protein>
<dbReference type="AlphaFoldDB" id="G3H947"/>
<evidence type="ECO:0000313" key="3">
    <source>
        <dbReference type="Proteomes" id="UP000001075"/>
    </source>
</evidence>
<dbReference type="PaxDb" id="10029-XP_007637085.1"/>
<feature type="region of interest" description="Disordered" evidence="1">
    <location>
        <begin position="107"/>
        <end position="138"/>
    </location>
</feature>
<evidence type="ECO:0000313" key="2">
    <source>
        <dbReference type="EMBL" id="EGW00114.1"/>
    </source>
</evidence>
<organism evidence="2 3">
    <name type="scientific">Cricetulus griseus</name>
    <name type="common">Chinese hamster</name>
    <name type="synonym">Cricetulus barabensis griseus</name>
    <dbReference type="NCBI Taxonomy" id="10029"/>
    <lineage>
        <taxon>Eukaryota</taxon>
        <taxon>Metazoa</taxon>
        <taxon>Chordata</taxon>
        <taxon>Craniata</taxon>
        <taxon>Vertebrata</taxon>
        <taxon>Euteleostomi</taxon>
        <taxon>Mammalia</taxon>
        <taxon>Eutheria</taxon>
        <taxon>Euarchontoglires</taxon>
        <taxon>Glires</taxon>
        <taxon>Rodentia</taxon>
        <taxon>Myomorpha</taxon>
        <taxon>Muroidea</taxon>
        <taxon>Cricetidae</taxon>
        <taxon>Cricetinae</taxon>
        <taxon>Cricetulus</taxon>
    </lineage>
</organism>
<reference evidence="3" key="1">
    <citation type="journal article" date="2011" name="Nat. Biotechnol.">
        <title>The genomic sequence of the Chinese hamster ovary (CHO)-K1 cell line.</title>
        <authorList>
            <person name="Xu X."/>
            <person name="Nagarajan H."/>
            <person name="Lewis N.E."/>
            <person name="Pan S."/>
            <person name="Cai Z."/>
            <person name="Liu X."/>
            <person name="Chen W."/>
            <person name="Xie M."/>
            <person name="Wang W."/>
            <person name="Hammond S."/>
            <person name="Andersen M.R."/>
            <person name="Neff N."/>
            <person name="Passarelli B."/>
            <person name="Koh W."/>
            <person name="Fan H.C."/>
            <person name="Wang J."/>
            <person name="Gui Y."/>
            <person name="Lee K.H."/>
            <person name="Betenbaugh M.J."/>
            <person name="Quake S.R."/>
            <person name="Famili I."/>
            <person name="Palsson B.O."/>
            <person name="Wang J."/>
        </authorList>
    </citation>
    <scope>NUCLEOTIDE SEQUENCE [LARGE SCALE GENOMIC DNA]</scope>
    <source>
        <strain evidence="3">CHO K1 cell line</strain>
    </source>
</reference>
<dbReference type="eggNOG" id="ENOG502S8YC">
    <property type="taxonomic scope" value="Eukaryota"/>
</dbReference>
<dbReference type="STRING" id="10029.G3H947"/>
<dbReference type="Proteomes" id="UP000001075">
    <property type="component" value="Unassembled WGS sequence"/>
</dbReference>
<accession>G3H947</accession>
<evidence type="ECO:0000256" key="1">
    <source>
        <dbReference type="SAM" id="MobiDB-lite"/>
    </source>
</evidence>
<proteinExistence type="predicted"/>
<dbReference type="PANTHER" id="PTHR16049">
    <property type="entry name" value="IQ DOMAIN-CONTAINING PROTEIN C"/>
    <property type="match status" value="1"/>
</dbReference>
<dbReference type="InParanoid" id="G3H947"/>
<dbReference type="PROSITE" id="PS50096">
    <property type="entry name" value="IQ"/>
    <property type="match status" value="1"/>
</dbReference>
<dbReference type="InterPro" id="IPR042506">
    <property type="entry name" value="IQCC"/>
</dbReference>
<gene>
    <name evidence="2" type="ORF">I79_006909</name>
</gene>
<dbReference type="PANTHER" id="PTHR16049:SF8">
    <property type="entry name" value="IQ DOMAIN-CONTAINING PROTEIN C"/>
    <property type="match status" value="1"/>
</dbReference>
<sequence>MKDPDLVLRKVSALQAGIRGFLVRRQFQSLRAEYEAVVQEIEGDLSTLQWTRGWIPKPIFLPEAKFHRSWKAEKVPNPEQKLCSHLPLKDSGKDGLVEDMLKEAGGSPAKAGSLCRDDCPWPQPEQGRKARESSLPVGSNAVTDLGLSQSQQELQDQRNHLAMELLWLQQAINSRKEYLILKQTLRSPEASQTRDQPNMCLDHRGQACEKMWLQSSCLPKDQF</sequence>
<name>G3H947_CRIGR</name>
<dbReference type="EMBL" id="JH000222">
    <property type="protein sequence ID" value="EGW00114.1"/>
    <property type="molecule type" value="Genomic_DNA"/>
</dbReference>
<dbReference type="FunCoup" id="G3H947">
    <property type="interactions" value="25"/>
</dbReference>